<evidence type="ECO:0000259" key="1">
    <source>
        <dbReference type="Pfam" id="PF01593"/>
    </source>
</evidence>
<dbReference type="Proteomes" id="UP000321805">
    <property type="component" value="Chromosome"/>
</dbReference>
<feature type="domain" description="Amine oxidase" evidence="1">
    <location>
        <begin position="10"/>
        <end position="264"/>
    </location>
</feature>
<evidence type="ECO:0000313" key="2">
    <source>
        <dbReference type="EMBL" id="QEC49580.1"/>
    </source>
</evidence>
<evidence type="ECO:0000313" key="3">
    <source>
        <dbReference type="Proteomes" id="UP000321805"/>
    </source>
</evidence>
<dbReference type="AlphaFoldDB" id="A0A5B8U973"/>
<dbReference type="PANTHER" id="PTHR42923:SF17">
    <property type="entry name" value="AMINE OXIDASE DOMAIN-CONTAINING PROTEIN"/>
    <property type="match status" value="1"/>
</dbReference>
<dbReference type="Pfam" id="PF01593">
    <property type="entry name" value="Amino_oxidase"/>
    <property type="match status" value="1"/>
</dbReference>
<reference evidence="2 3" key="1">
    <citation type="journal article" date="2018" name="J. Microbiol.">
        <title>Baekduia soli gen. nov., sp. nov., a novel bacterium isolated from the soil of Baekdu Mountain and proposal of a novel family name, Baekduiaceae fam. nov.</title>
        <authorList>
            <person name="An D.S."/>
            <person name="Siddiqi M.Z."/>
            <person name="Kim K.H."/>
            <person name="Yu H.S."/>
            <person name="Im W.T."/>
        </authorList>
    </citation>
    <scope>NUCLEOTIDE SEQUENCE [LARGE SCALE GENOMIC DNA]</scope>
    <source>
        <strain evidence="2 3">BR7-21</strain>
    </source>
</reference>
<dbReference type="KEGG" id="bsol:FSW04_19735"/>
<dbReference type="InterPro" id="IPR050464">
    <property type="entry name" value="Zeta_carotene_desat/Oxidored"/>
</dbReference>
<name>A0A5B8U973_9ACTN</name>
<dbReference type="PANTHER" id="PTHR42923">
    <property type="entry name" value="PROTOPORPHYRINOGEN OXIDASE"/>
    <property type="match status" value="1"/>
</dbReference>
<dbReference type="OrthoDB" id="20837at2"/>
<gene>
    <name evidence="2" type="ORF">FSW04_19735</name>
</gene>
<protein>
    <submittedName>
        <fullName evidence="2">FAD-dependent oxidoreductase</fullName>
    </submittedName>
</protein>
<sequence length="416" mass="46099">MKIAVIGAGVSGLVAAHALHVDHDVRVYEAGAYAGGHTNTISVQDRDGMLDVDTGFIVFNTRNYPNFERLLGRLGVASQDSDMSFGVGDDAGDFEYASTSVNGLFAKRSHLASPRFARMVLDVRRFQRAARELLASDADPSLAEWLEAQRFSRDFIDRLIVPQAAAVWSARPEQMATFPARFLIQFFDNHGMLELRDRPRWRTVQGGSRRYVDALIAPFAERIALSTPVTALERDEDGVTVTAAGREPERYDHVVLALHADQALAILGAGATRAERELLGAFPYQPNEAVLHTDRGLLPRRRRAWASWNYHLCGSPTGRPTVTYHMNRLQSLPAEHQWCVTLNRTEAIDPARIVRTIQYAHPVYTLEGARAQARVGEISGGRGRTHYCGAYWGWGFHEDGVVSGLRVARELGVAVP</sequence>
<dbReference type="EMBL" id="CP042430">
    <property type="protein sequence ID" value="QEC49580.1"/>
    <property type="molecule type" value="Genomic_DNA"/>
</dbReference>
<dbReference type="InterPro" id="IPR036188">
    <property type="entry name" value="FAD/NAD-bd_sf"/>
</dbReference>
<dbReference type="SUPFAM" id="SSF51905">
    <property type="entry name" value="FAD/NAD(P)-binding domain"/>
    <property type="match status" value="1"/>
</dbReference>
<dbReference type="Gene3D" id="3.50.50.60">
    <property type="entry name" value="FAD/NAD(P)-binding domain"/>
    <property type="match status" value="1"/>
</dbReference>
<dbReference type="GO" id="GO:0016491">
    <property type="term" value="F:oxidoreductase activity"/>
    <property type="evidence" value="ECO:0007669"/>
    <property type="project" value="InterPro"/>
</dbReference>
<proteinExistence type="predicted"/>
<dbReference type="InterPro" id="IPR002937">
    <property type="entry name" value="Amino_oxidase"/>
</dbReference>
<keyword evidence="3" id="KW-1185">Reference proteome</keyword>
<organism evidence="2 3">
    <name type="scientific">Baekduia soli</name>
    <dbReference type="NCBI Taxonomy" id="496014"/>
    <lineage>
        <taxon>Bacteria</taxon>
        <taxon>Bacillati</taxon>
        <taxon>Actinomycetota</taxon>
        <taxon>Thermoleophilia</taxon>
        <taxon>Solirubrobacterales</taxon>
        <taxon>Baekduiaceae</taxon>
        <taxon>Baekduia</taxon>
    </lineage>
</organism>
<dbReference type="RefSeq" id="WP_146921945.1">
    <property type="nucleotide sequence ID" value="NZ_CP042430.1"/>
</dbReference>
<accession>A0A5B8U973</accession>